<evidence type="ECO:0000313" key="4">
    <source>
        <dbReference type="Proteomes" id="UP000078348"/>
    </source>
</evidence>
<organism evidence="3 4">
    <name type="scientific">Blastocystis sp. subtype 1 (strain ATCC 50177 / NandII)</name>
    <dbReference type="NCBI Taxonomy" id="478820"/>
    <lineage>
        <taxon>Eukaryota</taxon>
        <taxon>Sar</taxon>
        <taxon>Stramenopiles</taxon>
        <taxon>Bigyra</taxon>
        <taxon>Opalozoa</taxon>
        <taxon>Opalinata</taxon>
        <taxon>Blastocystidae</taxon>
        <taxon>Blastocystis</taxon>
    </lineage>
</organism>
<gene>
    <name evidence="3" type="ORF">AV274_6142</name>
</gene>
<sequence>MVLWTIYLLSESKRLSIEIGEEETVPRLKEAISVVYGIPEYLQCLYFGDCSLQNEKRSLKDLGISDHAELDFCIDEEVSCLKCSYKEHTVSSNHFQRCLVSVFSQDIYSKLFRKGVRVDKRSTLRLTYHGIHLDDGVQMCYYPHFHHNQSVAVDAEIVTFTVNGESIAYTCSCDSQKWITLSIGGDQELTMTLEKEMTESARVQRIRHAVASLFDVEESSVGVSSDRDSHYTVHYTITVDSTPLTFPLLSSYSTVLRTAGLTSPLAVQGRCEPISYTTQCSLPFVFLSSATVFHSLPTESHLLCNCLTHTVSEVTSAVSSPCYSLLSSLYPDSFYDYREEIEPFNASLDSFLADDTATNPHPVFVSSSSQLLSPTLSATSQPLFYLYTMLGLPPTTPIIAIDFVLQDHTLIHIDREHHPSLPLNSENHPSLPLNNENHPSLPLNNENHPSLPSEGENPTLLHLKEEKHTLFPFAVSSIQECRITYAMEDPTDLEQLFFIMNNNNSDELSSLSICQKFIKRLTFSDTAAAFTGVVRDELLSQQDSLFSFSEVLVPLRLVLANLRLLAQLYNITRYTDTLEVCFDLNPEHTAALDDFVRHLAVYSARIRTSLNGQPLANESYEKLQQQLHVNDKPVDKAELTALFNRVHEAMNGKASAATLENLEGMKSLQALYQSLNSQLSVVMKVKDESVEADLETFRWQHRGKAGLSVLTTKLCSGECDDVLHLVLEGNAMTAPQRQAVASALAAHPLAKLTTVTLVDDDYTGLLGVLLRSPYRLRALVLRRVILGEEDVRALLSEGGRLRALDIEAFPLSRFVTKEGFESFVRQSGLVVICLRDVGFELADCTIAV</sequence>
<comment type="caution">
    <text evidence="3">The sequence shown here is derived from an EMBL/GenBank/DDBJ whole genome shotgun (WGS) entry which is preliminary data.</text>
</comment>
<dbReference type="Gene3D" id="3.10.20.90">
    <property type="entry name" value="Phosphatidylinositol 3-kinase Catalytic Subunit, Chain A, domain 1"/>
    <property type="match status" value="1"/>
</dbReference>
<dbReference type="Proteomes" id="UP000078348">
    <property type="component" value="Unassembled WGS sequence"/>
</dbReference>
<dbReference type="SUPFAM" id="SSF52047">
    <property type="entry name" value="RNI-like"/>
    <property type="match status" value="1"/>
</dbReference>
<feature type="region of interest" description="Disordered" evidence="1">
    <location>
        <begin position="421"/>
        <end position="455"/>
    </location>
</feature>
<evidence type="ECO:0000259" key="2">
    <source>
        <dbReference type="PROSITE" id="PS50053"/>
    </source>
</evidence>
<protein>
    <recommendedName>
        <fullName evidence="2">Ubiquitin-like domain-containing protein</fullName>
    </recommendedName>
</protein>
<dbReference type="InterPro" id="IPR000626">
    <property type="entry name" value="Ubiquitin-like_dom"/>
</dbReference>
<evidence type="ECO:0000313" key="3">
    <source>
        <dbReference type="EMBL" id="OAO12201.1"/>
    </source>
</evidence>
<dbReference type="SMART" id="SM00213">
    <property type="entry name" value="UBQ"/>
    <property type="match status" value="1"/>
</dbReference>
<dbReference type="CDD" id="cd17039">
    <property type="entry name" value="Ubl_ubiquitin_like"/>
    <property type="match status" value="1"/>
</dbReference>
<feature type="compositionally biased region" description="Polar residues" evidence="1">
    <location>
        <begin position="422"/>
        <end position="450"/>
    </location>
</feature>
<reference evidence="3 4" key="1">
    <citation type="submission" date="2016-05" db="EMBL/GenBank/DDBJ databases">
        <title>Nuclear genome of Blastocystis sp. subtype 1 NandII.</title>
        <authorList>
            <person name="Gentekaki E."/>
            <person name="Curtis B."/>
            <person name="Stairs C."/>
            <person name="Eme L."/>
            <person name="Herman E."/>
            <person name="Klimes V."/>
            <person name="Arias M.C."/>
            <person name="Elias M."/>
            <person name="Hilliou F."/>
            <person name="Klute M."/>
            <person name="Malik S.-B."/>
            <person name="Pightling A."/>
            <person name="Rachubinski R."/>
            <person name="Salas D."/>
            <person name="Schlacht A."/>
            <person name="Suga H."/>
            <person name="Archibald J."/>
            <person name="Ball S.G."/>
            <person name="Clark G."/>
            <person name="Dacks J."/>
            <person name="Van Der Giezen M."/>
            <person name="Tsaousis A."/>
            <person name="Roger A."/>
        </authorList>
    </citation>
    <scope>NUCLEOTIDE SEQUENCE [LARGE SCALE GENOMIC DNA]</scope>
    <source>
        <strain evidence="4">ATCC 50177 / NandII</strain>
    </source>
</reference>
<name>A0A196S761_BLAHN</name>
<keyword evidence="4" id="KW-1185">Reference proteome</keyword>
<dbReference type="PROSITE" id="PS50053">
    <property type="entry name" value="UBIQUITIN_2"/>
    <property type="match status" value="1"/>
</dbReference>
<dbReference type="AlphaFoldDB" id="A0A196S761"/>
<accession>A0A196S761</accession>
<evidence type="ECO:0000256" key="1">
    <source>
        <dbReference type="SAM" id="MobiDB-lite"/>
    </source>
</evidence>
<feature type="domain" description="Ubiquitin-like" evidence="2">
    <location>
        <begin position="2"/>
        <end position="70"/>
    </location>
</feature>
<dbReference type="Pfam" id="PF00240">
    <property type="entry name" value="ubiquitin"/>
    <property type="match status" value="1"/>
</dbReference>
<proteinExistence type="predicted"/>
<dbReference type="EMBL" id="LXWW01000559">
    <property type="protein sequence ID" value="OAO12201.1"/>
    <property type="molecule type" value="Genomic_DNA"/>
</dbReference>
<dbReference type="InterPro" id="IPR029071">
    <property type="entry name" value="Ubiquitin-like_domsf"/>
</dbReference>
<dbReference type="SUPFAM" id="SSF54236">
    <property type="entry name" value="Ubiquitin-like"/>
    <property type="match status" value="1"/>
</dbReference>